<evidence type="ECO:0000256" key="1">
    <source>
        <dbReference type="SAM" id="MobiDB-lite"/>
    </source>
</evidence>
<feature type="region of interest" description="Disordered" evidence="1">
    <location>
        <begin position="139"/>
        <end position="161"/>
    </location>
</feature>
<dbReference type="AlphaFoldDB" id="A0A5B7CII6"/>
<reference evidence="2 3" key="1">
    <citation type="submission" date="2019-05" db="EMBL/GenBank/DDBJ databases">
        <title>Another draft genome of Portunus trituberculatus and its Hox gene families provides insights of decapod evolution.</title>
        <authorList>
            <person name="Jeong J.-H."/>
            <person name="Song I."/>
            <person name="Kim S."/>
            <person name="Choi T."/>
            <person name="Kim D."/>
            <person name="Ryu S."/>
            <person name="Kim W."/>
        </authorList>
    </citation>
    <scope>NUCLEOTIDE SEQUENCE [LARGE SCALE GENOMIC DNA]</scope>
    <source>
        <tissue evidence="2">Muscle</tissue>
    </source>
</reference>
<evidence type="ECO:0000313" key="2">
    <source>
        <dbReference type="EMBL" id="MPC09347.1"/>
    </source>
</evidence>
<protein>
    <submittedName>
        <fullName evidence="2">Uncharacterized protein</fullName>
    </submittedName>
</protein>
<comment type="caution">
    <text evidence="2">The sequence shown here is derived from an EMBL/GenBank/DDBJ whole genome shotgun (WGS) entry which is preliminary data.</text>
</comment>
<dbReference type="Proteomes" id="UP000324222">
    <property type="component" value="Unassembled WGS sequence"/>
</dbReference>
<organism evidence="2 3">
    <name type="scientific">Portunus trituberculatus</name>
    <name type="common">Swimming crab</name>
    <name type="synonym">Neptunus trituberculatus</name>
    <dbReference type="NCBI Taxonomy" id="210409"/>
    <lineage>
        <taxon>Eukaryota</taxon>
        <taxon>Metazoa</taxon>
        <taxon>Ecdysozoa</taxon>
        <taxon>Arthropoda</taxon>
        <taxon>Crustacea</taxon>
        <taxon>Multicrustacea</taxon>
        <taxon>Malacostraca</taxon>
        <taxon>Eumalacostraca</taxon>
        <taxon>Eucarida</taxon>
        <taxon>Decapoda</taxon>
        <taxon>Pleocyemata</taxon>
        <taxon>Brachyura</taxon>
        <taxon>Eubrachyura</taxon>
        <taxon>Portunoidea</taxon>
        <taxon>Portunidae</taxon>
        <taxon>Portuninae</taxon>
        <taxon>Portunus</taxon>
    </lineage>
</organism>
<keyword evidence="3" id="KW-1185">Reference proteome</keyword>
<name>A0A5B7CII6_PORTR</name>
<sequence length="161" mass="18392">MYTRTHKFRCALPLHLHQNENKLHPIQHLLNASPYCSYLLPATWELGGQGMGRNNRVHGLSFNYPAIDMLQEEQLENKRKIYSTTRLVQRILCILCQDSRQTSDESMNYPCVLVEAGHKPLYTGGLGQHNRRGGHHQALTLTTSPHSSRHTNSCSLVSDFR</sequence>
<dbReference type="EMBL" id="VSRR010000065">
    <property type="protein sequence ID" value="MPC09347.1"/>
    <property type="molecule type" value="Genomic_DNA"/>
</dbReference>
<gene>
    <name evidence="2" type="ORF">E2C01_001955</name>
</gene>
<proteinExistence type="predicted"/>
<accession>A0A5B7CII6</accession>
<evidence type="ECO:0000313" key="3">
    <source>
        <dbReference type="Proteomes" id="UP000324222"/>
    </source>
</evidence>